<evidence type="ECO:0000256" key="1">
    <source>
        <dbReference type="ARBA" id="ARBA00004230"/>
    </source>
</evidence>
<comment type="subcellular location">
    <subcellularLocation>
        <location evidence="1">Cell projection</location>
        <location evidence="1">Cilium</location>
        <location evidence="1">Flagellum</location>
    </subcellularLocation>
    <subcellularLocation>
        <location evidence="2">Cytoplasm</location>
        <location evidence="2">Cytoskeleton</location>
        <location evidence="2">Cilium axoneme</location>
    </subcellularLocation>
</comment>
<dbReference type="InterPro" id="IPR003409">
    <property type="entry name" value="MORN"/>
</dbReference>
<dbReference type="SMART" id="SM00698">
    <property type="entry name" value="MORN"/>
    <property type="match status" value="9"/>
</dbReference>
<feature type="compositionally biased region" description="Basic and acidic residues" evidence="9">
    <location>
        <begin position="947"/>
        <end position="956"/>
    </location>
</feature>
<accession>A0A078A0M0</accession>
<evidence type="ECO:0000256" key="4">
    <source>
        <dbReference type="ARBA" id="ARBA00022737"/>
    </source>
</evidence>
<dbReference type="PANTHER" id="PTHR46613:SF1">
    <property type="entry name" value="RADIAL SPOKE HEAD 10 HOMOLOG B-RELATED"/>
    <property type="match status" value="1"/>
</dbReference>
<feature type="region of interest" description="Disordered" evidence="9">
    <location>
        <begin position="879"/>
        <end position="911"/>
    </location>
</feature>
<feature type="compositionally biased region" description="Basic and acidic residues" evidence="9">
    <location>
        <begin position="729"/>
        <end position="746"/>
    </location>
</feature>
<dbReference type="Proteomes" id="UP000039865">
    <property type="component" value="Unassembled WGS sequence"/>
</dbReference>
<keyword evidence="7" id="KW-0206">Cytoskeleton</keyword>
<proteinExistence type="predicted"/>
<evidence type="ECO:0000313" key="10">
    <source>
        <dbReference type="EMBL" id="CDW75695.1"/>
    </source>
</evidence>
<protein>
    <submittedName>
        <fullName evidence="10">Radial spoke head 10 homolog b</fullName>
    </submittedName>
</protein>
<keyword evidence="8" id="KW-0966">Cell projection</keyword>
<dbReference type="SUPFAM" id="SSF82185">
    <property type="entry name" value="Histone H3 K4-specific methyltransferase SET7/9 N-terminal domain"/>
    <property type="match status" value="3"/>
</dbReference>
<keyword evidence="4" id="KW-0677">Repeat</keyword>
<feature type="region of interest" description="Disordered" evidence="9">
    <location>
        <begin position="729"/>
        <end position="775"/>
    </location>
</feature>
<keyword evidence="3" id="KW-0963">Cytoplasm</keyword>
<dbReference type="PANTHER" id="PTHR46613">
    <property type="entry name" value="RADIAL SPOKE HEAD 10 HOMOLOG B-RELATED"/>
    <property type="match status" value="1"/>
</dbReference>
<evidence type="ECO:0000313" key="11">
    <source>
        <dbReference type="Proteomes" id="UP000039865"/>
    </source>
</evidence>
<feature type="compositionally biased region" description="Polar residues" evidence="9">
    <location>
        <begin position="317"/>
        <end position="331"/>
    </location>
</feature>
<dbReference type="GO" id="GO:0031514">
    <property type="term" value="C:motile cilium"/>
    <property type="evidence" value="ECO:0007669"/>
    <property type="project" value="UniProtKB-SubCell"/>
</dbReference>
<feature type="compositionally biased region" description="Basic and acidic residues" evidence="9">
    <location>
        <begin position="753"/>
        <end position="775"/>
    </location>
</feature>
<reference evidence="10 11" key="1">
    <citation type="submission" date="2014-06" db="EMBL/GenBank/DDBJ databases">
        <authorList>
            <person name="Swart Estienne"/>
        </authorList>
    </citation>
    <scope>NUCLEOTIDE SEQUENCE [LARGE SCALE GENOMIC DNA]</scope>
    <source>
        <strain evidence="10 11">130c</strain>
    </source>
</reference>
<evidence type="ECO:0000256" key="9">
    <source>
        <dbReference type="SAM" id="MobiDB-lite"/>
    </source>
</evidence>
<dbReference type="OMA" id="KEGQGVM"/>
<feature type="compositionally biased region" description="Basic and acidic residues" evidence="9">
    <location>
        <begin position="879"/>
        <end position="901"/>
    </location>
</feature>
<feature type="region of interest" description="Disordered" evidence="9">
    <location>
        <begin position="507"/>
        <end position="546"/>
    </location>
</feature>
<evidence type="ECO:0000256" key="5">
    <source>
        <dbReference type="ARBA" id="ARBA00022846"/>
    </source>
</evidence>
<evidence type="ECO:0000256" key="7">
    <source>
        <dbReference type="ARBA" id="ARBA00023212"/>
    </source>
</evidence>
<evidence type="ECO:0000256" key="3">
    <source>
        <dbReference type="ARBA" id="ARBA00022490"/>
    </source>
</evidence>
<gene>
    <name evidence="10" type="primary">Contig18086.g19224</name>
    <name evidence="10" type="ORF">STYLEM_4688</name>
</gene>
<evidence type="ECO:0000256" key="2">
    <source>
        <dbReference type="ARBA" id="ARBA00004430"/>
    </source>
</evidence>
<feature type="region of interest" description="Disordered" evidence="9">
    <location>
        <begin position="923"/>
        <end position="956"/>
    </location>
</feature>
<dbReference type="Pfam" id="PF02493">
    <property type="entry name" value="MORN"/>
    <property type="match status" value="9"/>
</dbReference>
<name>A0A078A0M0_STYLE</name>
<dbReference type="EMBL" id="CCKQ01004543">
    <property type="protein sequence ID" value="CDW75695.1"/>
    <property type="molecule type" value="Genomic_DNA"/>
</dbReference>
<feature type="compositionally biased region" description="Polar residues" evidence="9">
    <location>
        <begin position="346"/>
        <end position="360"/>
    </location>
</feature>
<feature type="region of interest" description="Disordered" evidence="9">
    <location>
        <begin position="291"/>
        <end position="360"/>
    </location>
</feature>
<dbReference type="OrthoDB" id="294378at2759"/>
<keyword evidence="11" id="KW-1185">Reference proteome</keyword>
<feature type="compositionally biased region" description="Basic and acidic residues" evidence="9">
    <location>
        <begin position="507"/>
        <end position="532"/>
    </location>
</feature>
<evidence type="ECO:0000256" key="8">
    <source>
        <dbReference type="ARBA" id="ARBA00023273"/>
    </source>
</evidence>
<evidence type="ECO:0000256" key="6">
    <source>
        <dbReference type="ARBA" id="ARBA00023069"/>
    </source>
</evidence>
<feature type="compositionally biased region" description="Basic and acidic residues" evidence="9">
    <location>
        <begin position="300"/>
        <end position="313"/>
    </location>
</feature>
<dbReference type="InParanoid" id="A0A078A0M0"/>
<dbReference type="Gene3D" id="2.20.110.10">
    <property type="entry name" value="Histone H3 K4-specific methyltransferase SET7/9 N-terminal domain"/>
    <property type="match status" value="3"/>
</dbReference>
<feature type="compositionally biased region" description="Acidic residues" evidence="9">
    <location>
        <begin position="533"/>
        <end position="545"/>
    </location>
</feature>
<feature type="compositionally biased region" description="Acidic residues" evidence="9">
    <location>
        <begin position="932"/>
        <end position="946"/>
    </location>
</feature>
<keyword evidence="5" id="KW-0282">Flagellum</keyword>
<keyword evidence="6" id="KW-0969">Cilium</keyword>
<sequence length="956" mass="110548">MELEPLPKVTFLPAQLTELVIRNWTGDIIDFEKNGQICKVYHGQGTCEFREGHTFKGELRYGLLHGKGEFVWVDGTKYKGEFRDNEITGNGRYDWPDASFYEGQVLNGLRHGKGTYTNPKEGVVYEGEWKNGLRHGNGILKYRNGSVYDGLWERGMKWGQGRMTYASQNYYEGDWKNNKRNGEGTMHWLTSNEKYTGNWEENYQSGFGTHIWLEGSGDNKLLRNRYVGYWKLGLRNGQGTFYYSNGSKYEGEWKDNLKNGYGVFTFEDGTSYSGPFENDRMVNRTLQGVTAIQSQQQPTDEGRSVAEEKKSSEKSATTKPTQQTKPASGTSPEKKALNATAKDTKPGNTTSMGQTVGSLANQTQNTKFLAANRSKKDVEQNPFKTLIDITDLIEFEQNPTEVEKEVQNILLRNNSDMKAWYKYYARKVESQKSEESFALTLRQIWRFLRDCQIIGPDATIASFDRVYFQGKKNHFTLLGQKDKHKFNYMQPAKGEDLLKGEDLGANEISHRGDTKKRDKNLEIDDSVIKKPEDESEDDEEEEEDAESLKKMFNVEAEDLHQSTKVVLQRQFFEAIVRAASVKYSNKAEYPTLADKLENLFKTKLAPNSTKNKAKSLEEEKQFKIAEKVFEEYESQLKQVFSFFSKRGKSSSFGVEDITLEVDDLINMFKKTELLGSGNSTDSKPRPLQLSDLISSVEKYYGPDSRLEAKLTNEQFQSFMKNLHAHQAKEQQKLAASKSKDGSHHEASNGNISSHHDDEDEETKKRREEDELRQSHEKWRKQIISQHLVFVRGVEIVFFEFKEILLDLALRLRDFIDPKTGKIKVVLTKFIEDIILKNLNPYIKFNIQPGKGGSGAARVWPESQKDKEIKVKLEEKRRKEEEERRKVEEKQRQERELQRMGEEDTPALDWKQVEELRRKMIEEEEARRRAAEAEEEDEEEDEDEDDDENKHDDDDDY</sequence>
<dbReference type="AlphaFoldDB" id="A0A078A0M0"/>
<organism evidence="10 11">
    <name type="scientific">Stylonychia lemnae</name>
    <name type="common">Ciliate</name>
    <dbReference type="NCBI Taxonomy" id="5949"/>
    <lineage>
        <taxon>Eukaryota</taxon>
        <taxon>Sar</taxon>
        <taxon>Alveolata</taxon>
        <taxon>Ciliophora</taxon>
        <taxon>Intramacronucleata</taxon>
        <taxon>Spirotrichea</taxon>
        <taxon>Stichotrichia</taxon>
        <taxon>Sporadotrichida</taxon>
        <taxon>Oxytrichidae</taxon>
        <taxon>Stylonychinae</taxon>
        <taxon>Stylonychia</taxon>
    </lineage>
</organism>
<dbReference type="GO" id="GO:0005930">
    <property type="term" value="C:axoneme"/>
    <property type="evidence" value="ECO:0007669"/>
    <property type="project" value="UniProtKB-SubCell"/>
</dbReference>